<evidence type="ECO:0000313" key="3">
    <source>
        <dbReference type="EMBL" id="KAA6390300.1"/>
    </source>
</evidence>
<feature type="coiled-coil region" evidence="1">
    <location>
        <begin position="325"/>
        <end position="371"/>
    </location>
</feature>
<keyword evidence="1" id="KW-0175">Coiled coil</keyword>
<name>A0A5J4W697_9EUKA</name>
<feature type="transmembrane region" description="Helical" evidence="2">
    <location>
        <begin position="22"/>
        <end position="44"/>
    </location>
</feature>
<feature type="transmembrane region" description="Helical" evidence="2">
    <location>
        <begin position="64"/>
        <end position="86"/>
    </location>
</feature>
<dbReference type="AlphaFoldDB" id="A0A5J4W697"/>
<evidence type="ECO:0000313" key="4">
    <source>
        <dbReference type="Proteomes" id="UP000324800"/>
    </source>
</evidence>
<feature type="transmembrane region" description="Helical" evidence="2">
    <location>
        <begin position="276"/>
        <end position="301"/>
    </location>
</feature>
<evidence type="ECO:0000256" key="2">
    <source>
        <dbReference type="SAM" id="Phobius"/>
    </source>
</evidence>
<gene>
    <name evidence="3" type="ORF">EZS28_014172</name>
</gene>
<keyword evidence="2" id="KW-0812">Transmembrane</keyword>
<protein>
    <recommendedName>
        <fullName evidence="5">Transmembrane protein</fullName>
    </recommendedName>
</protein>
<feature type="transmembrane region" description="Helical" evidence="2">
    <location>
        <begin position="131"/>
        <end position="150"/>
    </location>
</feature>
<comment type="caution">
    <text evidence="3">The sequence shown here is derived from an EMBL/GenBank/DDBJ whole genome shotgun (WGS) entry which is preliminary data.</text>
</comment>
<feature type="transmembrane region" description="Helical" evidence="2">
    <location>
        <begin position="224"/>
        <end position="247"/>
    </location>
</feature>
<dbReference type="Proteomes" id="UP000324800">
    <property type="component" value="Unassembled WGS sequence"/>
</dbReference>
<keyword evidence="2" id="KW-1133">Transmembrane helix</keyword>
<evidence type="ECO:0008006" key="5">
    <source>
        <dbReference type="Google" id="ProtNLM"/>
    </source>
</evidence>
<evidence type="ECO:0000256" key="1">
    <source>
        <dbReference type="SAM" id="Coils"/>
    </source>
</evidence>
<feature type="transmembrane region" description="Helical" evidence="2">
    <location>
        <begin position="106"/>
        <end position="124"/>
    </location>
</feature>
<proteinExistence type="predicted"/>
<accession>A0A5J4W697</accession>
<feature type="transmembrane region" description="Helical" evidence="2">
    <location>
        <begin position="382"/>
        <end position="406"/>
    </location>
</feature>
<feature type="transmembrane region" description="Helical" evidence="2">
    <location>
        <begin position="156"/>
        <end position="174"/>
    </location>
</feature>
<keyword evidence="2" id="KW-0472">Membrane</keyword>
<sequence>MLFKLYKDFNFTEGLTEDVNKIVFYIVFGLCFIRFYGIPSIKWIKKKYFMKEEKEHKRNEKESFLIKLFGFIRNLLTTLTALLLGLFCETKYDQFFYKLGNGLHELVLFIVIMSVANLIIGIVLDNQDTDYSIFAPLLFIVGLAMVAHPFHYLLMFIHMVTVRIFIFPIVAHYARQLYRSRKESIEWRRNVQEREERLNEEGEQNINGTDTIQNNKNKSSISSLYIINTFLSLGALIIITTLLYFVVKFWMDAKDDDASLSTDNTKVWKGTEGYGVIVQLVVIVKVTVKIGIMIFSVGEFLQITLILNRVRNEYPIDEDTQGDSIEQQKMKLQKYNRNAEKDQKLKFNKNKHELNIRKEQTDKNYSKLKNKHSPFSDSGSSFYVQAATHAIIYQYLLVTLVLYYAISSYPLVDIPVPNPNERTFTDDYEIKSYNNSIVYKQQFSHYNEKMIRNIDVHPGDEISFSPTSQAITVQQQQLELKMTALFFGMFHSGVLVLTEICVLLANVSSYIHKKIQQQKRKNVLQDK</sequence>
<feature type="transmembrane region" description="Helical" evidence="2">
    <location>
        <begin position="484"/>
        <end position="511"/>
    </location>
</feature>
<organism evidence="3 4">
    <name type="scientific">Streblomastix strix</name>
    <dbReference type="NCBI Taxonomy" id="222440"/>
    <lineage>
        <taxon>Eukaryota</taxon>
        <taxon>Metamonada</taxon>
        <taxon>Preaxostyla</taxon>
        <taxon>Oxymonadida</taxon>
        <taxon>Streblomastigidae</taxon>
        <taxon>Streblomastix</taxon>
    </lineage>
</organism>
<reference evidence="3 4" key="1">
    <citation type="submission" date="2019-03" db="EMBL/GenBank/DDBJ databases">
        <title>Single cell metagenomics reveals metabolic interactions within the superorganism composed of flagellate Streblomastix strix and complex community of Bacteroidetes bacteria on its surface.</title>
        <authorList>
            <person name="Treitli S.C."/>
            <person name="Kolisko M."/>
            <person name="Husnik F."/>
            <person name="Keeling P."/>
            <person name="Hampl V."/>
        </authorList>
    </citation>
    <scope>NUCLEOTIDE SEQUENCE [LARGE SCALE GENOMIC DNA]</scope>
    <source>
        <strain evidence="3">ST1C</strain>
    </source>
</reference>
<dbReference type="EMBL" id="SNRW01003268">
    <property type="protein sequence ID" value="KAA6390300.1"/>
    <property type="molecule type" value="Genomic_DNA"/>
</dbReference>